<protein>
    <recommendedName>
        <fullName evidence="2">DUF222 domain-containing protein</fullName>
    </recommendedName>
</protein>
<feature type="compositionally biased region" description="Acidic residues" evidence="1">
    <location>
        <begin position="395"/>
        <end position="417"/>
    </location>
</feature>
<dbReference type="InterPro" id="IPR003870">
    <property type="entry name" value="DUF222"/>
</dbReference>
<feature type="compositionally biased region" description="Basic and acidic residues" evidence="1">
    <location>
        <begin position="599"/>
        <end position="639"/>
    </location>
</feature>
<feature type="compositionally biased region" description="Pro residues" evidence="1">
    <location>
        <begin position="794"/>
        <end position="817"/>
    </location>
</feature>
<sequence length="972" mass="101211">MDLFNLDPDRPRRTNKADDGWWDRLIADSPLWSFNSSLARDKYSFGPFPLEPEKRDSGGRGNGPRNGDTTHGQNDGTTDDCAANAGPGGAGPGGAERARSSWVLVGSLREPAQALALAALPGDADICVVEAEDLLFARDRITCALADRVGKVHRAGQARQHGHASTRSWLRTAAGMSVAGAGRLLTLAVELARLPKVREKFAAGVLSAGVVEAICTATARLSDEHAGLAEPILLELAGKAGPAEVAKAGRYLRAVLDPDGEERDERADYGRRFLRVRPTAGGGLEGEFYLPREAAARLRALLDAYAKPRAEGDDRPLRVRQADAFIALMEQKIVAELLVLVNAESLPTDPQPDHPEDPAPEPGPGPGPDHPEDIEDAQDAENAEDVQGQDRAEDTEGGENAEEAEDADAQGAEDTEDGRDAQGAHRAEGGRDGENAENGEGVQGAGDGRDAQDAEGADSEDGWGSEDTGAFGDAGSVDGPCPVEDSDVEDAIPTDADPGNLSDDDPGDAHPSDVGDAGMTGAATPARGEGHYQPRDPDTAEAATAATPAADAEAAAGPAADANADAAADTAAGSTDLDLAATAPCEKESRDPEVDEQEACEHEADEHRTREHGACERGTSEHEAGGRGVREQRAGDHDTANAAPAEGGGAGDASTASAESDNTAPTKDRARDRGAAHTGTMRARTAWPTYGGSAPPHAAPPSAAQSHAAQWPDPPPEDAAAHHTHAGHQPAGDCRHAQGTPECHNDVHNEQSAAGTGQGAAPGAPELGRQPQAEPGRPSESEPGTAPGASWPEPGTPPGEPGPGTPPGTAPRTPPGRPAGTASETLLGAVPGALWGAAPGLLLATGQMLPVSSVHRLARTSALVRLVMDAEGQVLDMGRKVRLATPAQRRARLRPLRHLLDRRLPAARHHVPDRPRRQLEHRRPDRPETPRPGLPVPQPRPLPAPRPLHPPQDRHRPLDLHLPPGPHEEAAS</sequence>
<reference evidence="3" key="2">
    <citation type="submission" date="2020-09" db="EMBL/GenBank/DDBJ databases">
        <authorList>
            <person name="Sun Q."/>
            <person name="Zhou Y."/>
        </authorList>
    </citation>
    <scope>NUCLEOTIDE SEQUENCE</scope>
    <source>
        <strain evidence="3">CGMCC 4.7138</strain>
    </source>
</reference>
<feature type="domain" description="DUF222" evidence="2">
    <location>
        <begin position="135"/>
        <end position="335"/>
    </location>
</feature>
<evidence type="ECO:0000313" key="4">
    <source>
        <dbReference type="Proteomes" id="UP000653480"/>
    </source>
</evidence>
<feature type="compositionally biased region" description="Basic and acidic residues" evidence="1">
    <location>
        <begin position="418"/>
        <end position="434"/>
    </location>
</feature>
<name>A0A8H9GWR1_9ACTN</name>
<feature type="region of interest" description="Disordered" evidence="1">
    <location>
        <begin position="1"/>
        <end position="20"/>
    </location>
</feature>
<evidence type="ECO:0000259" key="2">
    <source>
        <dbReference type="Pfam" id="PF02720"/>
    </source>
</evidence>
<feature type="compositionally biased region" description="Low complexity" evidence="1">
    <location>
        <begin position="693"/>
        <end position="711"/>
    </location>
</feature>
<gene>
    <name evidence="3" type="ORF">GCM10011574_20650</name>
</gene>
<reference evidence="3" key="1">
    <citation type="journal article" date="2014" name="Int. J. Syst. Evol. Microbiol.">
        <title>Complete genome sequence of Corynebacterium casei LMG S-19264T (=DSM 44701T), isolated from a smear-ripened cheese.</title>
        <authorList>
            <consortium name="US DOE Joint Genome Institute (JGI-PGF)"/>
            <person name="Walter F."/>
            <person name="Albersmeier A."/>
            <person name="Kalinowski J."/>
            <person name="Ruckert C."/>
        </authorList>
    </citation>
    <scope>NUCLEOTIDE SEQUENCE</scope>
    <source>
        <strain evidence="3">CGMCC 4.7138</strain>
    </source>
</reference>
<feature type="region of interest" description="Disordered" evidence="1">
    <location>
        <begin position="896"/>
        <end position="972"/>
    </location>
</feature>
<keyword evidence="4" id="KW-1185">Reference proteome</keyword>
<dbReference type="EMBL" id="BMMN01000003">
    <property type="protein sequence ID" value="GGO07291.1"/>
    <property type="molecule type" value="Genomic_DNA"/>
</dbReference>
<dbReference type="Proteomes" id="UP000653480">
    <property type="component" value="Unassembled WGS sequence"/>
</dbReference>
<comment type="caution">
    <text evidence="3">The sequence shown here is derived from an EMBL/GenBank/DDBJ whole genome shotgun (WGS) entry which is preliminary data.</text>
</comment>
<feature type="compositionally biased region" description="Basic and acidic residues" evidence="1">
    <location>
        <begin position="7"/>
        <end position="20"/>
    </location>
</feature>
<feature type="region of interest" description="Disordered" evidence="1">
    <location>
        <begin position="345"/>
        <end position="824"/>
    </location>
</feature>
<evidence type="ECO:0000313" key="3">
    <source>
        <dbReference type="EMBL" id="GGO07291.1"/>
    </source>
</evidence>
<organism evidence="3 4">
    <name type="scientific">Microbispora bryophytorum</name>
    <dbReference type="NCBI Taxonomy" id="1460882"/>
    <lineage>
        <taxon>Bacteria</taxon>
        <taxon>Bacillati</taxon>
        <taxon>Actinomycetota</taxon>
        <taxon>Actinomycetes</taxon>
        <taxon>Streptosporangiales</taxon>
        <taxon>Streptosporangiaceae</taxon>
        <taxon>Microbispora</taxon>
    </lineage>
</organism>
<dbReference type="AlphaFoldDB" id="A0A8H9GWR1"/>
<evidence type="ECO:0000256" key="1">
    <source>
        <dbReference type="SAM" id="MobiDB-lite"/>
    </source>
</evidence>
<feature type="compositionally biased region" description="Acidic residues" evidence="1">
    <location>
        <begin position="372"/>
        <end position="384"/>
    </location>
</feature>
<feature type="compositionally biased region" description="Acidic residues" evidence="1">
    <location>
        <begin position="453"/>
        <end position="464"/>
    </location>
</feature>
<feature type="compositionally biased region" description="Basic and acidic residues" evidence="1">
    <location>
        <begin position="528"/>
        <end position="538"/>
    </location>
</feature>
<feature type="compositionally biased region" description="Basic and acidic residues" evidence="1">
    <location>
        <begin position="666"/>
        <end position="675"/>
    </location>
</feature>
<dbReference type="Pfam" id="PF02720">
    <property type="entry name" value="DUF222"/>
    <property type="match status" value="1"/>
</dbReference>
<feature type="region of interest" description="Disordered" evidence="1">
    <location>
        <begin position="45"/>
        <end position="97"/>
    </location>
</feature>
<proteinExistence type="predicted"/>
<feature type="compositionally biased region" description="Low complexity" evidence="1">
    <location>
        <begin position="753"/>
        <end position="765"/>
    </location>
</feature>
<feature type="compositionally biased region" description="Low complexity" evidence="1">
    <location>
        <begin position="540"/>
        <end position="583"/>
    </location>
</feature>
<dbReference type="RefSeq" id="WP_167748214.1">
    <property type="nucleotide sequence ID" value="NZ_BMMN01000003.1"/>
</dbReference>
<feature type="compositionally biased region" description="Pro residues" evidence="1">
    <location>
        <begin position="930"/>
        <end position="950"/>
    </location>
</feature>
<feature type="compositionally biased region" description="Polar residues" evidence="1">
    <location>
        <begin position="67"/>
        <end position="76"/>
    </location>
</feature>
<feature type="compositionally biased region" description="Low complexity" evidence="1">
    <location>
        <begin position="652"/>
        <end position="661"/>
    </location>
</feature>
<feature type="compositionally biased region" description="Basic and acidic residues" evidence="1">
    <location>
        <begin position="898"/>
        <end position="929"/>
    </location>
</feature>
<accession>A0A8H9GWR1</accession>